<dbReference type="Pfam" id="PF20231">
    <property type="entry name" value="DUF6589"/>
    <property type="match status" value="1"/>
</dbReference>
<sequence>MEPHLLDFACKIVADQMEERRALSTLQGISVITPTFIDQWSIDEEVNATPFLTRILEAAAQTQYAKEHNKKKKPEKMCQVVTRQLLYQSSNRCLGFQAEFGLFLWSTGCARQTIDALFRCGLSICYDSVLNLVESLSHHCDSQSLEISKDIHAFNYDNMNLSTSIFVEQRGSSGPSKVSSGTFGVLYKLYNAVREHMLIAPIMKRFKASNGLHFNHNIKPSVNQLASFHDQLLVVIIQSLTSHNTGFECIAKHPLLLHKVRRAIPIGHKTDHYLLRATTIEQATTRGNLLFHDEIYLNQLRRTSESLSKYAIPSFNDQLTNARIRSAQILRAKDVNAWNRREIFQLGFGLFHLCLNLVWAILHVHRGHINHVGSLAYFFALMEKARLGNDQPDYHR</sequence>
<organism evidence="2 3">
    <name type="scientific">Mycena rosella</name>
    <name type="common">Pink bonnet</name>
    <name type="synonym">Agaricus rosellus</name>
    <dbReference type="NCBI Taxonomy" id="1033263"/>
    <lineage>
        <taxon>Eukaryota</taxon>
        <taxon>Fungi</taxon>
        <taxon>Dikarya</taxon>
        <taxon>Basidiomycota</taxon>
        <taxon>Agaricomycotina</taxon>
        <taxon>Agaricomycetes</taxon>
        <taxon>Agaricomycetidae</taxon>
        <taxon>Agaricales</taxon>
        <taxon>Marasmiineae</taxon>
        <taxon>Mycenaceae</taxon>
        <taxon>Mycena</taxon>
    </lineage>
</organism>
<reference evidence="2" key="1">
    <citation type="submission" date="2023-03" db="EMBL/GenBank/DDBJ databases">
        <title>Massive genome expansion in bonnet fungi (Mycena s.s.) driven by repeated elements and novel gene families across ecological guilds.</title>
        <authorList>
            <consortium name="Lawrence Berkeley National Laboratory"/>
            <person name="Harder C.B."/>
            <person name="Miyauchi S."/>
            <person name="Viragh M."/>
            <person name="Kuo A."/>
            <person name="Thoen E."/>
            <person name="Andreopoulos B."/>
            <person name="Lu D."/>
            <person name="Skrede I."/>
            <person name="Drula E."/>
            <person name="Henrissat B."/>
            <person name="Morin E."/>
            <person name="Kohler A."/>
            <person name="Barry K."/>
            <person name="LaButti K."/>
            <person name="Morin E."/>
            <person name="Salamov A."/>
            <person name="Lipzen A."/>
            <person name="Mereny Z."/>
            <person name="Hegedus B."/>
            <person name="Baldrian P."/>
            <person name="Stursova M."/>
            <person name="Weitz H."/>
            <person name="Taylor A."/>
            <person name="Grigoriev I.V."/>
            <person name="Nagy L.G."/>
            <person name="Martin F."/>
            <person name="Kauserud H."/>
        </authorList>
    </citation>
    <scope>NUCLEOTIDE SEQUENCE</scope>
    <source>
        <strain evidence="2">CBHHK067</strain>
    </source>
</reference>
<dbReference type="AlphaFoldDB" id="A0AAD7M7I3"/>
<feature type="domain" description="DUF6589" evidence="1">
    <location>
        <begin position="211"/>
        <end position="395"/>
    </location>
</feature>
<evidence type="ECO:0000259" key="1">
    <source>
        <dbReference type="Pfam" id="PF20231"/>
    </source>
</evidence>
<gene>
    <name evidence="2" type="ORF">B0H17DRAFT_920817</name>
</gene>
<comment type="caution">
    <text evidence="2">The sequence shown here is derived from an EMBL/GenBank/DDBJ whole genome shotgun (WGS) entry which is preliminary data.</text>
</comment>
<dbReference type="InterPro" id="IPR046496">
    <property type="entry name" value="DUF6589"/>
</dbReference>
<evidence type="ECO:0000313" key="2">
    <source>
        <dbReference type="EMBL" id="KAJ7704876.1"/>
    </source>
</evidence>
<keyword evidence="3" id="KW-1185">Reference proteome</keyword>
<dbReference type="Proteomes" id="UP001221757">
    <property type="component" value="Unassembled WGS sequence"/>
</dbReference>
<proteinExistence type="predicted"/>
<name>A0AAD7M7I3_MYCRO</name>
<evidence type="ECO:0000313" key="3">
    <source>
        <dbReference type="Proteomes" id="UP001221757"/>
    </source>
</evidence>
<protein>
    <recommendedName>
        <fullName evidence="1">DUF6589 domain-containing protein</fullName>
    </recommendedName>
</protein>
<dbReference type="EMBL" id="JARKIE010000009">
    <property type="protein sequence ID" value="KAJ7704876.1"/>
    <property type="molecule type" value="Genomic_DNA"/>
</dbReference>
<accession>A0AAD7M7I3</accession>